<evidence type="ECO:0000313" key="2">
    <source>
        <dbReference type="Proteomes" id="UP001198962"/>
    </source>
</evidence>
<sequence>MSEMNVTFKNPNDVLDFISKVEKYPYNMDLSRGSIVVDAKSLLGIMNLGFNHIVNLKVYADHCEDLCSDIKQFLAA</sequence>
<dbReference type="Proteomes" id="UP001198962">
    <property type="component" value="Unassembled WGS sequence"/>
</dbReference>
<proteinExistence type="predicted"/>
<comment type="caution">
    <text evidence="1">The sequence shown here is derived from an EMBL/GenBank/DDBJ whole genome shotgun (WGS) entry which is preliminary data.</text>
</comment>
<dbReference type="InterPro" id="IPR035895">
    <property type="entry name" value="HPr-like_sf"/>
</dbReference>
<gene>
    <name evidence="1" type="ORF">LKD32_08015</name>
</gene>
<dbReference type="EMBL" id="JAJEPU010000020">
    <property type="protein sequence ID" value="MCC2164822.1"/>
    <property type="molecule type" value="Genomic_DNA"/>
</dbReference>
<keyword evidence="2" id="KW-1185">Reference proteome</keyword>
<dbReference type="InterPro" id="IPR002114">
    <property type="entry name" value="PTS_HPr_Ser_P_site"/>
</dbReference>
<name>A0AAE3DK43_9FIRM</name>
<dbReference type="SUPFAM" id="SSF55594">
    <property type="entry name" value="HPr-like"/>
    <property type="match status" value="1"/>
</dbReference>
<dbReference type="Gene3D" id="3.30.1340.10">
    <property type="entry name" value="HPr-like"/>
    <property type="match status" value="1"/>
</dbReference>
<dbReference type="AlphaFoldDB" id="A0AAE3DK43"/>
<dbReference type="PROSITE" id="PS00589">
    <property type="entry name" value="PTS_HPR_SER"/>
    <property type="match status" value="1"/>
</dbReference>
<organism evidence="1 2">
    <name type="scientific">Brotaphodocola catenula</name>
    <dbReference type="NCBI Taxonomy" id="2885361"/>
    <lineage>
        <taxon>Bacteria</taxon>
        <taxon>Bacillati</taxon>
        <taxon>Bacillota</taxon>
        <taxon>Clostridia</taxon>
        <taxon>Lachnospirales</taxon>
        <taxon>Lachnospiraceae</taxon>
        <taxon>Brotaphodocola</taxon>
    </lineage>
</organism>
<dbReference type="RefSeq" id="WP_177978841.1">
    <property type="nucleotide sequence ID" value="NZ_JAJEPU010000020.1"/>
</dbReference>
<accession>A0AAE3DK43</accession>
<reference evidence="1" key="1">
    <citation type="submission" date="2021-10" db="EMBL/GenBank/DDBJ databases">
        <title>Anaerobic single-cell dispensing facilitates the cultivation of human gut bacteria.</title>
        <authorList>
            <person name="Afrizal A."/>
        </authorList>
    </citation>
    <scope>NUCLEOTIDE SEQUENCE</scope>
    <source>
        <strain evidence="1">CLA-AA-H274</strain>
    </source>
</reference>
<protein>
    <submittedName>
        <fullName evidence="1">HPr family phosphocarrier protein</fullName>
    </submittedName>
</protein>
<evidence type="ECO:0000313" key="1">
    <source>
        <dbReference type="EMBL" id="MCC2164822.1"/>
    </source>
</evidence>